<keyword evidence="1" id="KW-0175">Coiled coil</keyword>
<feature type="transmembrane region" description="Helical" evidence="2">
    <location>
        <begin position="85"/>
        <end position="105"/>
    </location>
</feature>
<dbReference type="RefSeq" id="WP_193922236.1">
    <property type="nucleotide sequence ID" value="NZ_JADEWL010000060.1"/>
</dbReference>
<accession>A0A8J7F3N7</accession>
<feature type="transmembrane region" description="Helical" evidence="2">
    <location>
        <begin position="1001"/>
        <end position="1024"/>
    </location>
</feature>
<keyword evidence="2" id="KW-0472">Membrane</keyword>
<feature type="transmembrane region" description="Helical" evidence="2">
    <location>
        <begin position="114"/>
        <end position="135"/>
    </location>
</feature>
<keyword evidence="2" id="KW-0812">Transmembrane</keyword>
<keyword evidence="2" id="KW-1133">Transmembrane helix</keyword>
<feature type="coiled-coil region" evidence="1">
    <location>
        <begin position="515"/>
        <end position="608"/>
    </location>
</feature>
<gene>
    <name evidence="3" type="ORF">IQ247_17500</name>
</gene>
<evidence type="ECO:0000256" key="1">
    <source>
        <dbReference type="SAM" id="Coils"/>
    </source>
</evidence>
<name>A0A8J7F3N7_9CYAN</name>
<keyword evidence="4" id="KW-1185">Reference proteome</keyword>
<dbReference type="Proteomes" id="UP000620559">
    <property type="component" value="Unassembled WGS sequence"/>
</dbReference>
<comment type="caution">
    <text evidence="3">The sequence shown here is derived from an EMBL/GenBank/DDBJ whole genome shotgun (WGS) entry which is preliminary data.</text>
</comment>
<reference evidence="3" key="1">
    <citation type="submission" date="2020-10" db="EMBL/GenBank/DDBJ databases">
        <authorList>
            <person name="Castelo-Branco R."/>
            <person name="Eusebio N."/>
            <person name="Adriana R."/>
            <person name="Vieira A."/>
            <person name="Brugerolle De Fraissinette N."/>
            <person name="Rezende De Castro R."/>
            <person name="Schneider M.P."/>
            <person name="Vasconcelos V."/>
            <person name="Leao P.N."/>
        </authorList>
    </citation>
    <scope>NUCLEOTIDE SEQUENCE</scope>
    <source>
        <strain evidence="3">LEGE 06105</strain>
    </source>
</reference>
<organism evidence="3 4">
    <name type="scientific">Plectonema cf. radiosum LEGE 06105</name>
    <dbReference type="NCBI Taxonomy" id="945769"/>
    <lineage>
        <taxon>Bacteria</taxon>
        <taxon>Bacillati</taxon>
        <taxon>Cyanobacteriota</taxon>
        <taxon>Cyanophyceae</taxon>
        <taxon>Oscillatoriophycideae</taxon>
        <taxon>Oscillatoriales</taxon>
        <taxon>Microcoleaceae</taxon>
        <taxon>Plectonema</taxon>
    </lineage>
</organism>
<evidence type="ECO:0000313" key="4">
    <source>
        <dbReference type="Proteomes" id="UP000620559"/>
    </source>
</evidence>
<evidence type="ECO:0000313" key="3">
    <source>
        <dbReference type="EMBL" id="MBE9214442.1"/>
    </source>
</evidence>
<proteinExistence type="predicted"/>
<evidence type="ECO:0000256" key="2">
    <source>
        <dbReference type="SAM" id="Phobius"/>
    </source>
</evidence>
<dbReference type="AlphaFoldDB" id="A0A8J7F3N7"/>
<feature type="transmembrane region" description="Helical" evidence="2">
    <location>
        <begin position="31"/>
        <end position="58"/>
    </location>
</feature>
<dbReference type="EMBL" id="JADEWL010000060">
    <property type="protein sequence ID" value="MBE9214442.1"/>
    <property type="molecule type" value="Genomic_DNA"/>
</dbReference>
<protein>
    <submittedName>
        <fullName evidence="3">MFS transporter</fullName>
    </submittedName>
</protein>
<sequence length="1028" mass="114982">MFPIANIVGQVPMQGYVTPQEASLIFSGPQFLVALVSGIVMAIAFQLLLTNLSIAVGISSLGGDFSDDDNSDTVGGTISKVEAKVGIWALITATIALFIACFLAVKLSLIESTVLGAIIGVVIWSTYFSVIVWLGSSAAGALIGSLINTASSGIQGIMGTATGVLGANAAKNQMVSTAEDITAAVRRELTSGFDGDSIKNTVENSLKTVNLPKLNFNEIRTQFDQVLQDGNLQSLGNSNLLKSVNRDTFVNLISNRTDFSQEDINQVADQLEGAWNQAVNGQNPTQQVIDLIAKATPDQLNSEELGSQLQKQLAGVLAGGGSGLLMQQAVKYGLGAAVPAMMSKLNLSDLDVEKIKPQLQKLKHKLPEIDIEEITQQLQNLRKQATQKISQASTNPIKADVQEYILNSFPWHFNRLTLKDEFKEVIYDTSADPTKVKQQLEEIDREYLNNLLKQRQELSEVRVKEIVQQMEEIRSEVLQTLGEAAEKETSKNLRSQIEQYLNSTSKEELNPSAIKQDFSKLLEDSQANFDELKNRLQQFNRDDLVKVLSQRQDISQEEADNIVGQLENTRDNVLNRAQELQQQATNKANELQEKVENYLLNTNKEELNPEEIKRDFKALIDEPELGAKLLRQRLAQFDRDTLVKLLSQRQDLSEEEVNQKIDQLFSVRDNVLQAPQKVAEKTKQQYEQTVEKLSEYLRNTDQEELNPEGIKRDLQKLLDEPKQGASALRDRLSQIDRETLVKLLSQRQDLSEEQVNQVIDNLQDTITDIVKAPRRLAKRTSERVANFQADIEEYLRSTDKQELNPEGIKRDLQLLLQDPRSGIENLGSRISQFDRDTLVSVLSQREDISEEEANQIADQIESTRDSIVQQYQQVQQKVQSAVDETLDKIRNYLNSLERPELNYEGIKQDFAKLFDDPQMGFEALRDRLSEFDRDSLIAVLSSREDVSQKDAERIVSQIEAARDSVLQRGERIQKETQKRLKAIKQQAKKQAIDAKAAAASAAWWLFGAALTSLVGSAIAGVLAVRSIY</sequence>